<name>A0A8T5V2G4_9BRAD</name>
<evidence type="ECO:0000256" key="1">
    <source>
        <dbReference type="SAM" id="MobiDB-lite"/>
    </source>
</evidence>
<sequence>MPNNSSRNKQPTSWRDVIPVHPAADMLPEMTADEKKVLEEDIKKNGLRVPVVVWKPQKDSPAQLLDGRNRLDAIQAAGITIYVEEGDEQHITLYRRDAEDKWWRISTQANGGAEIGFDPYAFVISANIHRRHLTAEQKRELIAAVLKAQPEKSNRQVAKAVGVSHPHVAAVRAKLEKSGDVETVTTSIDTKGRKQKAHKPVADKPHDSADDAGGRAEPVREPRFDEFKNSKGKIKSSCDFNPEDPDDVAEPGDSDEVIRHRIFMHHASEALRHARAIASLRQKAAPQEITDDIIEAASQAAKAWSKLMQALDPVRDADATMQEATT</sequence>
<feature type="region of interest" description="Disordered" evidence="1">
    <location>
        <begin position="173"/>
        <end position="252"/>
    </location>
</feature>
<protein>
    <submittedName>
        <fullName evidence="2">ParB N-terminal domain-containing protein</fullName>
    </submittedName>
</protein>
<dbReference type="InterPro" id="IPR036086">
    <property type="entry name" value="ParB/Sulfiredoxin_sf"/>
</dbReference>
<dbReference type="SUPFAM" id="SSF110849">
    <property type="entry name" value="ParB/Sulfiredoxin"/>
    <property type="match status" value="1"/>
</dbReference>
<evidence type="ECO:0000313" key="2">
    <source>
        <dbReference type="EMBL" id="UPT87966.1"/>
    </source>
</evidence>
<organism evidence="2 3">
    <name type="scientific">Bradyrhizobium barranii subsp. apii</name>
    <dbReference type="NCBI Taxonomy" id="2819348"/>
    <lineage>
        <taxon>Bacteria</taxon>
        <taxon>Pseudomonadati</taxon>
        <taxon>Pseudomonadota</taxon>
        <taxon>Alphaproteobacteria</taxon>
        <taxon>Hyphomicrobiales</taxon>
        <taxon>Nitrobacteraceae</taxon>
        <taxon>Bradyrhizobium</taxon>
        <taxon>Bradyrhizobium barranii</taxon>
    </lineage>
</organism>
<feature type="compositionally biased region" description="Acidic residues" evidence="1">
    <location>
        <begin position="241"/>
        <end position="252"/>
    </location>
</feature>
<reference evidence="2" key="2">
    <citation type="submission" date="2022-04" db="EMBL/GenBank/DDBJ databases">
        <authorList>
            <person name="Bromfield E.S.P."/>
            <person name="Cloutier S."/>
        </authorList>
    </citation>
    <scope>NUCLEOTIDE SEQUENCE</scope>
    <source>
        <strain evidence="2">1S5</strain>
    </source>
</reference>
<dbReference type="EMBL" id="CP096255">
    <property type="protein sequence ID" value="UPT87966.1"/>
    <property type="molecule type" value="Genomic_DNA"/>
</dbReference>
<dbReference type="RefSeq" id="WP_166061609.1">
    <property type="nucleotide sequence ID" value="NZ_CP096255.1"/>
</dbReference>
<accession>A0A8T5V2G4</accession>
<reference evidence="2" key="1">
    <citation type="journal article" date="2017" name="Syst. Appl. Microbiol.">
        <title>Soybeans inoculated with root zone soils of Canadian native legumes harbour diverse and novel Bradyrhizobium spp. that possess agricultural potential.</title>
        <authorList>
            <person name="Bromfield E.S.P."/>
            <person name="Cloutier S."/>
            <person name="Tambong J.T."/>
            <person name="Tran Thi T.V."/>
        </authorList>
    </citation>
    <scope>NUCLEOTIDE SEQUENCE</scope>
    <source>
        <strain evidence="2">1S5</strain>
    </source>
</reference>
<dbReference type="Gene3D" id="3.90.1530.10">
    <property type="entry name" value="Conserved hypothetical protein from pyrococcus furiosus pfu- 392566-001, ParB domain"/>
    <property type="match status" value="1"/>
</dbReference>
<dbReference type="AlphaFoldDB" id="A0A8T5V2G4"/>
<evidence type="ECO:0000313" key="3">
    <source>
        <dbReference type="Proteomes" id="UP000551709"/>
    </source>
</evidence>
<feature type="compositionally biased region" description="Basic and acidic residues" evidence="1">
    <location>
        <begin position="200"/>
        <end position="229"/>
    </location>
</feature>
<proteinExistence type="predicted"/>
<dbReference type="Proteomes" id="UP000551709">
    <property type="component" value="Chromosome"/>
</dbReference>
<gene>
    <name evidence="2" type="ORF">HAP41_0000002055</name>
</gene>